<dbReference type="Proteomes" id="UP000053676">
    <property type="component" value="Unassembled WGS sequence"/>
</dbReference>
<feature type="region of interest" description="Disordered" evidence="1">
    <location>
        <begin position="1"/>
        <end position="26"/>
    </location>
</feature>
<proteinExistence type="predicted"/>
<evidence type="ECO:0000313" key="2">
    <source>
        <dbReference type="EMBL" id="ETN70198.1"/>
    </source>
</evidence>
<evidence type="ECO:0000313" key="3">
    <source>
        <dbReference type="Proteomes" id="UP000053676"/>
    </source>
</evidence>
<dbReference type="KEGG" id="nai:NECAME_05019"/>
<gene>
    <name evidence="2" type="ORF">NECAME_05019</name>
</gene>
<accession>W2SKW5</accession>
<sequence>MYPNGHLRDRQQRGDDHKELEKVQAENKILKRRLSRRYSSRNKGSKRSRLVVAEVLADDASDDDVDDSLLLLRIH</sequence>
<keyword evidence="3" id="KW-1185">Reference proteome</keyword>
<dbReference type="EMBL" id="KI669001">
    <property type="protein sequence ID" value="ETN70198.1"/>
    <property type="molecule type" value="Genomic_DNA"/>
</dbReference>
<evidence type="ECO:0000256" key="1">
    <source>
        <dbReference type="SAM" id="MobiDB-lite"/>
    </source>
</evidence>
<dbReference type="AlphaFoldDB" id="W2SKW5"/>
<protein>
    <submittedName>
        <fullName evidence="2">Uncharacterized protein</fullName>
    </submittedName>
</protein>
<organism evidence="2 3">
    <name type="scientific">Necator americanus</name>
    <name type="common">Human hookworm</name>
    <dbReference type="NCBI Taxonomy" id="51031"/>
    <lineage>
        <taxon>Eukaryota</taxon>
        <taxon>Metazoa</taxon>
        <taxon>Ecdysozoa</taxon>
        <taxon>Nematoda</taxon>
        <taxon>Chromadorea</taxon>
        <taxon>Rhabditida</taxon>
        <taxon>Rhabditina</taxon>
        <taxon>Rhabditomorpha</taxon>
        <taxon>Strongyloidea</taxon>
        <taxon>Ancylostomatidae</taxon>
        <taxon>Bunostominae</taxon>
        <taxon>Necator</taxon>
    </lineage>
</organism>
<name>W2SKW5_NECAM</name>
<reference evidence="3" key="1">
    <citation type="journal article" date="2014" name="Nat. Genet.">
        <title>Genome of the human hookworm Necator americanus.</title>
        <authorList>
            <person name="Tang Y.T."/>
            <person name="Gao X."/>
            <person name="Rosa B.A."/>
            <person name="Abubucker S."/>
            <person name="Hallsworth-Pepin K."/>
            <person name="Martin J."/>
            <person name="Tyagi R."/>
            <person name="Heizer E."/>
            <person name="Zhang X."/>
            <person name="Bhonagiri-Palsikar V."/>
            <person name="Minx P."/>
            <person name="Warren W.C."/>
            <person name="Wang Q."/>
            <person name="Zhan B."/>
            <person name="Hotez P.J."/>
            <person name="Sternberg P.W."/>
            <person name="Dougall A."/>
            <person name="Gaze S.T."/>
            <person name="Mulvenna J."/>
            <person name="Sotillo J."/>
            <person name="Ranganathan S."/>
            <person name="Rabelo E.M."/>
            <person name="Wilson R.K."/>
            <person name="Felgner P.L."/>
            <person name="Bethony J."/>
            <person name="Hawdon J.M."/>
            <person name="Gasser R.B."/>
            <person name="Loukas A."/>
            <person name="Mitreva M."/>
        </authorList>
    </citation>
    <scope>NUCLEOTIDE SEQUENCE [LARGE SCALE GENOMIC DNA]</scope>
</reference>